<sequence length="203" mass="21284">MGGGRPRRRRARGARRPRRVAGRPGARRGRGGHRARRPLRCRPTAVTGDRGGAPEADRATFAADRGVPEADRADRATPVAGRGIPEAGRADRATPVAGRGATRIGPEVVARISAEAARQVPGVHALVAVPARPHGVAVRLDDRAAAVDVDVVTWYGHNVLTVADAIREVVIDRVRVATGLAVREVTVTVDDVVVPGVDVPPPA</sequence>
<organism evidence="3 4">
    <name type="scientific">Micromonospora costi</name>
    <dbReference type="NCBI Taxonomy" id="1530042"/>
    <lineage>
        <taxon>Bacteria</taxon>
        <taxon>Bacillati</taxon>
        <taxon>Actinomycetota</taxon>
        <taxon>Actinomycetes</taxon>
        <taxon>Micromonosporales</taxon>
        <taxon>Micromonosporaceae</taxon>
        <taxon>Micromonospora</taxon>
    </lineage>
</organism>
<evidence type="ECO:0000313" key="3">
    <source>
        <dbReference type="EMBL" id="RKN52552.1"/>
    </source>
</evidence>
<proteinExistence type="inferred from homology"/>
<feature type="region of interest" description="Disordered" evidence="2">
    <location>
        <begin position="1"/>
        <end position="74"/>
    </location>
</feature>
<comment type="caution">
    <text evidence="3">The sequence shown here is derived from an EMBL/GenBank/DDBJ whole genome shotgun (WGS) entry which is preliminary data.</text>
</comment>
<gene>
    <name evidence="3" type="ORF">D7193_21995</name>
</gene>
<feature type="compositionally biased region" description="Basic residues" evidence="2">
    <location>
        <begin position="1"/>
        <end position="40"/>
    </location>
</feature>
<dbReference type="PANTHER" id="PTHR34297">
    <property type="entry name" value="HYPOTHETICAL CYTOSOLIC PROTEIN-RELATED"/>
    <property type="match status" value="1"/>
</dbReference>
<dbReference type="AlphaFoldDB" id="A0A3A9ZW31"/>
<dbReference type="EMBL" id="RBAN01000004">
    <property type="protein sequence ID" value="RKN52552.1"/>
    <property type="molecule type" value="Genomic_DNA"/>
</dbReference>
<evidence type="ECO:0000313" key="4">
    <source>
        <dbReference type="Proteomes" id="UP000279968"/>
    </source>
</evidence>
<dbReference type="Pfam" id="PF03780">
    <property type="entry name" value="Asp23"/>
    <property type="match status" value="1"/>
</dbReference>
<dbReference type="InterPro" id="IPR005531">
    <property type="entry name" value="Asp23"/>
</dbReference>
<accession>A0A3A9ZW31</accession>
<evidence type="ECO:0000256" key="2">
    <source>
        <dbReference type="SAM" id="MobiDB-lite"/>
    </source>
</evidence>
<comment type="similarity">
    <text evidence="1">Belongs to the asp23 family.</text>
</comment>
<keyword evidence="4" id="KW-1185">Reference proteome</keyword>
<evidence type="ECO:0000256" key="1">
    <source>
        <dbReference type="ARBA" id="ARBA00005721"/>
    </source>
</evidence>
<dbReference type="Proteomes" id="UP000279968">
    <property type="component" value="Unassembled WGS sequence"/>
</dbReference>
<name>A0A3A9ZW31_9ACTN</name>
<protein>
    <submittedName>
        <fullName evidence="3">Asp23/Gls24 family envelope stress response protein</fullName>
    </submittedName>
</protein>
<reference evidence="3 4" key="1">
    <citation type="journal article" date="2015" name="Int. J. Syst. Evol. Microbiol.">
        <title>Micromonospora costi sp. nov., isolated from a leaf of Costus speciosus.</title>
        <authorList>
            <person name="Thawai C."/>
        </authorList>
    </citation>
    <scope>NUCLEOTIDE SEQUENCE [LARGE SCALE GENOMIC DNA]</scope>
    <source>
        <strain evidence="3 4">CS1-12</strain>
    </source>
</reference>